<keyword evidence="9" id="KW-1185">Reference proteome</keyword>
<comment type="cofactor">
    <cofactor evidence="5">
        <name>Zn(2+)</name>
        <dbReference type="ChEBI" id="CHEBI:29105"/>
    </cofactor>
    <text evidence="5">Binds 1 zinc ion per subunit.</text>
</comment>
<proteinExistence type="inferred from homology"/>
<dbReference type="SUPFAM" id="SSF52467">
    <property type="entry name" value="DHS-like NAD/FAD-binding domain"/>
    <property type="match status" value="1"/>
</dbReference>
<accession>A0ABN2LDR0</accession>
<dbReference type="InterPro" id="IPR026591">
    <property type="entry name" value="Sirtuin_cat_small_dom_sf"/>
</dbReference>
<comment type="subcellular location">
    <subcellularLocation>
        <location evidence="5">Cytoplasm</location>
    </subcellularLocation>
</comment>
<dbReference type="InterPro" id="IPR050134">
    <property type="entry name" value="NAD-dep_sirtuin_deacylases"/>
</dbReference>
<comment type="caution">
    <text evidence="5">Lacks conserved residue(s) required for the propagation of feature annotation.</text>
</comment>
<dbReference type="Proteomes" id="UP001499938">
    <property type="component" value="Unassembled WGS sequence"/>
</dbReference>
<dbReference type="InterPro" id="IPR029035">
    <property type="entry name" value="DHS-like_NAD/FAD-binding_dom"/>
</dbReference>
<dbReference type="HAMAP" id="MF_01967">
    <property type="entry name" value="Sirtuin_ClassII"/>
    <property type="match status" value="1"/>
</dbReference>
<dbReference type="InterPro" id="IPR003000">
    <property type="entry name" value="Sirtuin"/>
</dbReference>
<dbReference type="RefSeq" id="WP_344080797.1">
    <property type="nucleotide sequence ID" value="NZ_BAAAPO010000008.1"/>
</dbReference>
<gene>
    <name evidence="5" type="primary">cobB</name>
    <name evidence="8" type="ORF">GCM10009811_04930</name>
</gene>
<dbReference type="Gene3D" id="3.40.50.1220">
    <property type="entry name" value="TPP-binding domain"/>
    <property type="match status" value="1"/>
</dbReference>
<feature type="domain" description="Deacetylase sirtuin-type" evidence="7">
    <location>
        <begin position="1"/>
        <end position="290"/>
    </location>
</feature>
<comment type="function">
    <text evidence="5">NAD-dependent protein deacetylase which modulates the activities of several enzymes which are inactive in their acetylated form.</text>
</comment>
<keyword evidence="1 5" id="KW-0808">Transferase</keyword>
<sequence length="290" mass="30628">MSASPTHVAQLAAYLGSGPPLVLTGAGISTDSGIPDYRGPDGTRRVTPMSHQEFVSSAAARQRYWARSYAGWLRFAAARPNPGHRAVAALQSDGRVGTVITQNVDLLHQVAGARDVVDLHGRLADVICLDCSARYPREQIQAWLAEANPQAADGIDRDPGGGSRVSAQIRPDGDVVLAPELIEGFRSPRCLVCRGDRLKPDVVFFGASVPPERVAHCFELTDAASGLLVIGSSLMVMSGLRFVKRAAAQGKPIAIVTKGPTRGDDLATLRIDADISPLLHAVASEVTALA</sequence>
<protein>
    <recommendedName>
        <fullName evidence="5">NAD-dependent protein deacetylase</fullName>
        <ecNumber evidence="5">2.3.1.286</ecNumber>
    </recommendedName>
    <alternativeName>
        <fullName evidence="5">Regulatory protein SIR2 homolog</fullName>
    </alternativeName>
</protein>
<feature type="binding site" evidence="5 6">
    <location>
        <position position="128"/>
    </location>
    <ligand>
        <name>Zn(2+)</name>
        <dbReference type="ChEBI" id="CHEBI:29105"/>
    </ligand>
</feature>
<reference evidence="8 9" key="1">
    <citation type="journal article" date="2019" name="Int. J. Syst. Evol. Microbiol.">
        <title>The Global Catalogue of Microorganisms (GCM) 10K type strain sequencing project: providing services to taxonomists for standard genome sequencing and annotation.</title>
        <authorList>
            <consortium name="The Broad Institute Genomics Platform"/>
            <consortium name="The Broad Institute Genome Sequencing Center for Infectious Disease"/>
            <person name="Wu L."/>
            <person name="Ma J."/>
        </authorList>
    </citation>
    <scope>NUCLEOTIDE SEQUENCE [LARGE SCALE GENOMIC DNA]</scope>
    <source>
        <strain evidence="8 9">JCM 15592</strain>
    </source>
</reference>
<evidence type="ECO:0000313" key="9">
    <source>
        <dbReference type="Proteomes" id="UP001499938"/>
    </source>
</evidence>
<evidence type="ECO:0000256" key="4">
    <source>
        <dbReference type="ARBA" id="ARBA00023027"/>
    </source>
</evidence>
<feature type="binding site" evidence="5">
    <location>
        <begin position="102"/>
        <end position="105"/>
    </location>
    <ligand>
        <name>NAD(+)</name>
        <dbReference type="ChEBI" id="CHEBI:57540"/>
    </ligand>
</feature>
<dbReference type="Gene3D" id="3.30.1600.10">
    <property type="entry name" value="SIR2/SIRT2 'Small Domain"/>
    <property type="match status" value="1"/>
</dbReference>
<evidence type="ECO:0000313" key="8">
    <source>
        <dbReference type="EMBL" id="GAA1782477.1"/>
    </source>
</evidence>
<dbReference type="InterPro" id="IPR026590">
    <property type="entry name" value="Ssirtuin_cat_dom"/>
</dbReference>
<dbReference type="EMBL" id="BAAAPO010000008">
    <property type="protein sequence ID" value="GAA1782477.1"/>
    <property type="molecule type" value="Genomic_DNA"/>
</dbReference>
<name>A0ABN2LDR0_9MICO</name>
<dbReference type="Pfam" id="PF02146">
    <property type="entry name" value="SIR2"/>
    <property type="match status" value="1"/>
</dbReference>
<evidence type="ECO:0000256" key="6">
    <source>
        <dbReference type="PROSITE-ProRule" id="PRU00236"/>
    </source>
</evidence>
<feature type="binding site" evidence="5">
    <location>
        <position position="275"/>
    </location>
    <ligand>
        <name>NAD(+)</name>
        <dbReference type="ChEBI" id="CHEBI:57540"/>
    </ligand>
</feature>
<evidence type="ECO:0000259" key="7">
    <source>
        <dbReference type="PROSITE" id="PS50305"/>
    </source>
</evidence>
<feature type="binding site" evidence="5 6">
    <location>
        <position position="193"/>
    </location>
    <ligand>
        <name>Zn(2+)</name>
        <dbReference type="ChEBI" id="CHEBI:29105"/>
    </ligand>
</feature>
<evidence type="ECO:0000256" key="5">
    <source>
        <dbReference type="HAMAP-Rule" id="MF_01967"/>
    </source>
</evidence>
<evidence type="ECO:0000256" key="3">
    <source>
        <dbReference type="ARBA" id="ARBA00022833"/>
    </source>
</evidence>
<dbReference type="PANTHER" id="PTHR11085:SF10">
    <property type="entry name" value="NAD-DEPENDENT PROTEIN DEACYLASE SIRTUIN-5, MITOCHONDRIAL-RELATED"/>
    <property type="match status" value="1"/>
</dbReference>
<feature type="binding site" evidence="5 6">
    <location>
        <position position="131"/>
    </location>
    <ligand>
        <name>Zn(2+)</name>
        <dbReference type="ChEBI" id="CHEBI:29105"/>
    </ligand>
</feature>
<evidence type="ECO:0000256" key="1">
    <source>
        <dbReference type="ARBA" id="ARBA00022679"/>
    </source>
</evidence>
<organism evidence="8 9">
    <name type="scientific">Nostocoides veronense</name>
    <dbReference type="NCBI Taxonomy" id="330836"/>
    <lineage>
        <taxon>Bacteria</taxon>
        <taxon>Bacillati</taxon>
        <taxon>Actinomycetota</taxon>
        <taxon>Actinomycetes</taxon>
        <taxon>Micrococcales</taxon>
        <taxon>Intrasporangiaceae</taxon>
        <taxon>Nostocoides</taxon>
    </lineage>
</organism>
<keyword evidence="2 5" id="KW-0479">Metal-binding</keyword>
<dbReference type="InterPro" id="IPR026587">
    <property type="entry name" value="Sirtuin_class_II"/>
</dbReference>
<dbReference type="PROSITE" id="PS50305">
    <property type="entry name" value="SIRTUIN"/>
    <property type="match status" value="1"/>
</dbReference>
<keyword evidence="4 5" id="KW-0520">NAD</keyword>
<comment type="catalytic activity">
    <reaction evidence="5">
        <text>N(6)-acetyl-L-lysyl-[protein] + NAD(+) + H2O = 2''-O-acetyl-ADP-D-ribose + nicotinamide + L-lysyl-[protein]</text>
        <dbReference type="Rhea" id="RHEA:43636"/>
        <dbReference type="Rhea" id="RHEA-COMP:9752"/>
        <dbReference type="Rhea" id="RHEA-COMP:10731"/>
        <dbReference type="ChEBI" id="CHEBI:15377"/>
        <dbReference type="ChEBI" id="CHEBI:17154"/>
        <dbReference type="ChEBI" id="CHEBI:29969"/>
        <dbReference type="ChEBI" id="CHEBI:57540"/>
        <dbReference type="ChEBI" id="CHEBI:61930"/>
        <dbReference type="ChEBI" id="CHEBI:83767"/>
        <dbReference type="EC" id="2.3.1.286"/>
    </reaction>
</comment>
<evidence type="ECO:0000256" key="2">
    <source>
        <dbReference type="ARBA" id="ARBA00022723"/>
    </source>
</evidence>
<feature type="binding site" evidence="5 6">
    <location>
        <position position="190"/>
    </location>
    <ligand>
        <name>Zn(2+)</name>
        <dbReference type="ChEBI" id="CHEBI:29105"/>
    </ligand>
</feature>
<comment type="caution">
    <text evidence="8">The sequence shown here is derived from an EMBL/GenBank/DDBJ whole genome shotgun (WGS) entry which is preliminary data.</text>
</comment>
<dbReference type="EC" id="2.3.1.286" evidence="5"/>
<keyword evidence="3 5" id="KW-0862">Zinc</keyword>
<comment type="similarity">
    <text evidence="5">Belongs to the sirtuin family. Class II subfamily.</text>
</comment>
<feature type="active site" description="Proton acceptor" evidence="5 6">
    <location>
        <position position="120"/>
    </location>
</feature>
<dbReference type="PANTHER" id="PTHR11085">
    <property type="entry name" value="NAD-DEPENDENT PROTEIN DEACYLASE SIRTUIN-5, MITOCHONDRIAL-RELATED"/>
    <property type="match status" value="1"/>
</dbReference>
<feature type="binding site" evidence="5">
    <location>
        <begin position="231"/>
        <end position="233"/>
    </location>
    <ligand>
        <name>NAD(+)</name>
        <dbReference type="ChEBI" id="CHEBI:57540"/>
    </ligand>
</feature>
<keyword evidence="5" id="KW-0963">Cytoplasm</keyword>
<dbReference type="NCBIfam" id="NF003738">
    <property type="entry name" value="PRK05333.1"/>
    <property type="match status" value="1"/>
</dbReference>